<evidence type="ECO:0000256" key="1">
    <source>
        <dbReference type="SAM" id="Phobius"/>
    </source>
</evidence>
<dbReference type="EMBL" id="CAEZZY010000035">
    <property type="protein sequence ID" value="CAB4776301.1"/>
    <property type="molecule type" value="Genomic_DNA"/>
</dbReference>
<feature type="domain" description="Putative Flp pilus-assembly TadG-like N-terminal" evidence="2">
    <location>
        <begin position="13"/>
        <end position="58"/>
    </location>
</feature>
<dbReference type="InterPro" id="IPR028087">
    <property type="entry name" value="Tad_N"/>
</dbReference>
<protein>
    <submittedName>
        <fullName evidence="3">Unannotated protein</fullName>
    </submittedName>
</protein>
<dbReference type="Pfam" id="PF13400">
    <property type="entry name" value="Tad"/>
    <property type="match status" value="1"/>
</dbReference>
<proteinExistence type="predicted"/>
<sequence length="181" mass="19429">MELRIRVIKDERGSISLLVLTFFLITVVTTLVITDIAAVTIAKRSLTQATEAAAQRGVRNLNREAYYSGEFDLSTLVENLVGAGPKDPGIPIDCAKALGDSQGALADWAGGPRSLRRVELSEVSISSIQCDGFGIQLITVASAQLPIVIPLLKIEKVVVTARVSTTNTRRSGFSPFGIRVF</sequence>
<evidence type="ECO:0000313" key="3">
    <source>
        <dbReference type="EMBL" id="CAB4776301.1"/>
    </source>
</evidence>
<keyword evidence="1" id="KW-0472">Membrane</keyword>
<reference evidence="3" key="1">
    <citation type="submission" date="2020-05" db="EMBL/GenBank/DDBJ databases">
        <authorList>
            <person name="Chiriac C."/>
            <person name="Salcher M."/>
            <person name="Ghai R."/>
            <person name="Kavagutti S V."/>
        </authorList>
    </citation>
    <scope>NUCLEOTIDE SEQUENCE</scope>
</reference>
<gene>
    <name evidence="3" type="ORF">UFOPK2928_00471</name>
</gene>
<accession>A0A6J6VUR7</accession>
<organism evidence="3">
    <name type="scientific">freshwater metagenome</name>
    <dbReference type="NCBI Taxonomy" id="449393"/>
    <lineage>
        <taxon>unclassified sequences</taxon>
        <taxon>metagenomes</taxon>
        <taxon>ecological metagenomes</taxon>
    </lineage>
</organism>
<keyword evidence="1" id="KW-1133">Transmembrane helix</keyword>
<keyword evidence="1" id="KW-0812">Transmembrane</keyword>
<name>A0A6J6VUR7_9ZZZZ</name>
<evidence type="ECO:0000259" key="2">
    <source>
        <dbReference type="Pfam" id="PF13400"/>
    </source>
</evidence>
<feature type="transmembrane region" description="Helical" evidence="1">
    <location>
        <begin position="12"/>
        <end position="33"/>
    </location>
</feature>
<dbReference type="AlphaFoldDB" id="A0A6J6VUR7"/>